<evidence type="ECO:0000313" key="14">
    <source>
        <dbReference type="Proteomes" id="UP000195814"/>
    </source>
</evidence>
<dbReference type="SUPFAM" id="SSF46689">
    <property type="entry name" value="Homeodomain-like"/>
    <property type="match status" value="1"/>
</dbReference>
<evidence type="ECO:0000313" key="12">
    <source>
        <dbReference type="EMBL" id="ARV00352.1"/>
    </source>
</evidence>
<dbReference type="Gene3D" id="3.40.50.300">
    <property type="entry name" value="P-loop containing nucleotide triphosphate hydrolases"/>
    <property type="match status" value="1"/>
</dbReference>
<dbReference type="PRINTS" id="PR01590">
    <property type="entry name" value="HTHFIS"/>
</dbReference>
<feature type="modified residue" description="4-aspartylphosphate" evidence="8">
    <location>
        <position position="56"/>
    </location>
</feature>
<evidence type="ECO:0000256" key="2">
    <source>
        <dbReference type="ARBA" id="ARBA00022741"/>
    </source>
</evidence>
<dbReference type="SUPFAM" id="SSF52172">
    <property type="entry name" value="CheY-like"/>
    <property type="match status" value="1"/>
</dbReference>
<dbReference type="PROSITE" id="PS00688">
    <property type="entry name" value="SIGMA54_INTERACT_3"/>
    <property type="match status" value="1"/>
</dbReference>
<organism evidence="11 14">
    <name type="scientific">Tatumella citrea</name>
    <name type="common">Pantoea citrea</name>
    <dbReference type="NCBI Taxonomy" id="53336"/>
    <lineage>
        <taxon>Bacteria</taxon>
        <taxon>Pseudomonadati</taxon>
        <taxon>Pseudomonadota</taxon>
        <taxon>Gammaproteobacteria</taxon>
        <taxon>Enterobacterales</taxon>
        <taxon>Erwiniaceae</taxon>
        <taxon>Tatumella</taxon>
    </lineage>
</organism>
<feature type="domain" description="Response regulatory" evidence="10">
    <location>
        <begin position="7"/>
        <end position="121"/>
    </location>
</feature>
<dbReference type="InterPro" id="IPR025662">
    <property type="entry name" value="Sigma_54_int_dom_ATP-bd_1"/>
</dbReference>
<reference evidence="13 14" key="1">
    <citation type="submission" date="2016-05" db="EMBL/GenBank/DDBJ databases">
        <title>Complete genome sequence of two 2,5-diketo-D-glunonic acid producing strain Tatumella citrea.</title>
        <authorList>
            <person name="Duan C."/>
            <person name="Yang J."/>
            <person name="Yang S."/>
        </authorList>
    </citation>
    <scope>NUCLEOTIDE SEQUENCE [LARGE SCALE GENOMIC DNA]</scope>
    <source>
        <strain evidence="12 13">ATCC 39140</strain>
        <strain evidence="11 14">DSM 13699</strain>
    </source>
</reference>
<dbReference type="GO" id="GO:0000160">
    <property type="term" value="P:phosphorelay signal transduction system"/>
    <property type="evidence" value="ECO:0007669"/>
    <property type="project" value="UniProtKB-KW"/>
</dbReference>
<dbReference type="SMART" id="SM00448">
    <property type="entry name" value="REC"/>
    <property type="match status" value="1"/>
</dbReference>
<dbReference type="FunFam" id="3.40.50.2300:FF:000018">
    <property type="entry name" value="DNA-binding transcriptional regulator NtrC"/>
    <property type="match status" value="1"/>
</dbReference>
<dbReference type="Pfam" id="PF02954">
    <property type="entry name" value="HTH_8"/>
    <property type="match status" value="1"/>
</dbReference>
<dbReference type="PROSITE" id="PS00675">
    <property type="entry name" value="SIGMA54_INTERACT_1"/>
    <property type="match status" value="1"/>
</dbReference>
<dbReference type="InterPro" id="IPR001789">
    <property type="entry name" value="Sig_transdc_resp-reg_receiver"/>
</dbReference>
<dbReference type="SUPFAM" id="SSF52540">
    <property type="entry name" value="P-loop containing nucleoside triphosphate hydrolases"/>
    <property type="match status" value="1"/>
</dbReference>
<dbReference type="PROSITE" id="PS50110">
    <property type="entry name" value="RESPONSE_REGULATORY"/>
    <property type="match status" value="1"/>
</dbReference>
<dbReference type="InterPro" id="IPR058031">
    <property type="entry name" value="AAA_lid_NorR"/>
</dbReference>
<evidence type="ECO:0000256" key="5">
    <source>
        <dbReference type="ARBA" id="ARBA00023015"/>
    </source>
</evidence>
<evidence type="ECO:0000313" key="11">
    <source>
        <dbReference type="EMBL" id="ARU96319.1"/>
    </source>
</evidence>
<dbReference type="Gene3D" id="1.10.10.60">
    <property type="entry name" value="Homeodomain-like"/>
    <property type="match status" value="1"/>
</dbReference>
<keyword evidence="1 8" id="KW-0597">Phosphoprotein</keyword>
<evidence type="ECO:0000259" key="10">
    <source>
        <dbReference type="PROSITE" id="PS50110"/>
    </source>
</evidence>
<dbReference type="GO" id="GO:0005524">
    <property type="term" value="F:ATP binding"/>
    <property type="evidence" value="ECO:0007669"/>
    <property type="project" value="UniProtKB-KW"/>
</dbReference>
<sequence length="439" mass="48713">MSLADYDVLIIEDDESVRTSCIQSLELEEIAAVGAESVEEAKKMLPPAFSGVIITDLRLPGLSGMDFLQQMQSAGSQIPFIIITGHGDILTAVEAMRSGAYDFLPKPFSPQTLIQQVRRALEKRRLTLEVEQLRQKLAHVSDLDSRFIGHAQPMCELRETVRNIAATPANVLIHGETGTGKELLARCIHDLSGRPGNFVALNCGGLPETLFDSEIFGHERGAFSGATQKRIGKIEYAHGGTLFLDEIESMPMAMQIKLLRVLQERMIERLGSNQPIPVDIRVISATKADLALLAEQGGFRADLNFRLNVIELPIPPLRERREDIPLLFKYFSEVAATTFGREVPHIDMVKMQNYLSWPWPGNVRELRNEAERCVLGMTGEAGRHGSDSVLTLPKMVEHFEKDLIVSELNKHHGNVSQAAEALGIAKSTLFDKVKKYALL</sequence>
<dbReference type="CDD" id="cd00009">
    <property type="entry name" value="AAA"/>
    <property type="match status" value="1"/>
</dbReference>
<dbReference type="Pfam" id="PF00158">
    <property type="entry name" value="Sigma54_activat"/>
    <property type="match status" value="1"/>
</dbReference>
<dbReference type="SMART" id="SM00382">
    <property type="entry name" value="AAA"/>
    <property type="match status" value="1"/>
</dbReference>
<dbReference type="PANTHER" id="PTHR32071:SF57">
    <property type="entry name" value="C4-DICARBOXYLATE TRANSPORT TRANSCRIPTIONAL REGULATORY PROTEIN DCTD"/>
    <property type="match status" value="1"/>
</dbReference>
<dbReference type="InterPro" id="IPR009057">
    <property type="entry name" value="Homeodomain-like_sf"/>
</dbReference>
<keyword evidence="4" id="KW-0902">Two-component regulatory system</keyword>
<feature type="domain" description="Sigma-54 factor interaction" evidence="9">
    <location>
        <begin position="147"/>
        <end position="375"/>
    </location>
</feature>
<dbReference type="InterPro" id="IPR003593">
    <property type="entry name" value="AAA+_ATPase"/>
</dbReference>
<keyword evidence="7" id="KW-0804">Transcription</keyword>
<keyword evidence="3" id="KW-0067">ATP-binding</keyword>
<dbReference type="Gene3D" id="3.40.50.2300">
    <property type="match status" value="1"/>
</dbReference>
<dbReference type="CDD" id="cd17549">
    <property type="entry name" value="REC_DctD-like"/>
    <property type="match status" value="1"/>
</dbReference>
<dbReference type="PROSITE" id="PS50045">
    <property type="entry name" value="SIGMA54_INTERACT_4"/>
    <property type="match status" value="1"/>
</dbReference>
<dbReference type="EMBL" id="CP015579">
    <property type="protein sequence ID" value="ARU96319.1"/>
    <property type="molecule type" value="Genomic_DNA"/>
</dbReference>
<dbReference type="Gene3D" id="1.10.8.60">
    <property type="match status" value="1"/>
</dbReference>
<keyword evidence="13" id="KW-1185">Reference proteome</keyword>
<dbReference type="InterPro" id="IPR011006">
    <property type="entry name" value="CheY-like_superfamily"/>
</dbReference>
<evidence type="ECO:0000256" key="8">
    <source>
        <dbReference type="PROSITE-ProRule" id="PRU00169"/>
    </source>
</evidence>
<dbReference type="GO" id="GO:0006355">
    <property type="term" value="P:regulation of DNA-templated transcription"/>
    <property type="evidence" value="ECO:0007669"/>
    <property type="project" value="InterPro"/>
</dbReference>
<dbReference type="InterPro" id="IPR025944">
    <property type="entry name" value="Sigma_54_int_dom_CS"/>
</dbReference>
<keyword evidence="5" id="KW-0805">Transcription regulation</keyword>
<protein>
    <submittedName>
        <fullName evidence="11">Fis family transcriptional regulator</fullName>
    </submittedName>
</protein>
<evidence type="ECO:0000256" key="1">
    <source>
        <dbReference type="ARBA" id="ARBA00022553"/>
    </source>
</evidence>
<dbReference type="FunFam" id="3.40.50.300:FF:000006">
    <property type="entry name" value="DNA-binding transcriptional regulator NtrC"/>
    <property type="match status" value="1"/>
</dbReference>
<dbReference type="Pfam" id="PF00072">
    <property type="entry name" value="Response_reg"/>
    <property type="match status" value="1"/>
</dbReference>
<evidence type="ECO:0000256" key="3">
    <source>
        <dbReference type="ARBA" id="ARBA00022840"/>
    </source>
</evidence>
<dbReference type="GO" id="GO:0043565">
    <property type="term" value="F:sequence-specific DNA binding"/>
    <property type="evidence" value="ECO:0007669"/>
    <property type="project" value="InterPro"/>
</dbReference>
<dbReference type="InterPro" id="IPR002197">
    <property type="entry name" value="HTH_Fis"/>
</dbReference>
<dbReference type="Proteomes" id="UP000195814">
    <property type="component" value="Chromosome"/>
</dbReference>
<keyword evidence="2" id="KW-0547">Nucleotide-binding</keyword>
<evidence type="ECO:0000256" key="7">
    <source>
        <dbReference type="ARBA" id="ARBA00023163"/>
    </source>
</evidence>
<dbReference type="KEGG" id="tci:A7K98_19530"/>
<accession>A0A1Y0LF77</accession>
<dbReference type="PROSITE" id="PS00676">
    <property type="entry name" value="SIGMA54_INTERACT_2"/>
    <property type="match status" value="1"/>
</dbReference>
<dbReference type="AlphaFoldDB" id="A0A1Y0LF77"/>
<dbReference type="InterPro" id="IPR002078">
    <property type="entry name" value="Sigma_54_int"/>
</dbReference>
<dbReference type="Pfam" id="PF25601">
    <property type="entry name" value="AAA_lid_14"/>
    <property type="match status" value="1"/>
</dbReference>
<name>A0A1Y0LF77_TATCI</name>
<proteinExistence type="predicted"/>
<keyword evidence="6" id="KW-0238">DNA-binding</keyword>
<dbReference type="EMBL" id="CP015581">
    <property type="protein sequence ID" value="ARV00352.1"/>
    <property type="molecule type" value="Genomic_DNA"/>
</dbReference>
<evidence type="ECO:0000256" key="6">
    <source>
        <dbReference type="ARBA" id="ARBA00023125"/>
    </source>
</evidence>
<evidence type="ECO:0000256" key="4">
    <source>
        <dbReference type="ARBA" id="ARBA00023012"/>
    </source>
</evidence>
<dbReference type="PANTHER" id="PTHR32071">
    <property type="entry name" value="TRANSCRIPTIONAL REGULATORY PROTEIN"/>
    <property type="match status" value="1"/>
</dbReference>
<evidence type="ECO:0000313" key="13">
    <source>
        <dbReference type="Proteomes" id="UP000195729"/>
    </source>
</evidence>
<gene>
    <name evidence="11" type="ORF">A7K98_19530</name>
    <name evidence="12" type="ORF">A7K99_19515</name>
</gene>
<dbReference type="InterPro" id="IPR027417">
    <property type="entry name" value="P-loop_NTPase"/>
</dbReference>
<dbReference type="Proteomes" id="UP000195729">
    <property type="component" value="Chromosome"/>
</dbReference>
<dbReference type="InterPro" id="IPR025943">
    <property type="entry name" value="Sigma_54_int_dom_ATP-bd_2"/>
</dbReference>
<evidence type="ECO:0000259" key="9">
    <source>
        <dbReference type="PROSITE" id="PS50045"/>
    </source>
</evidence>